<keyword evidence="10" id="KW-1185">Reference proteome</keyword>
<dbReference type="Proteomes" id="UP000694915">
    <property type="component" value="Chromosome 15"/>
</dbReference>
<sequence length="807" mass="87654">MWPPCRSLRNLALALARSQGARACSGDERVSYTQGQSPEPRTREYFYYVDHQGQLFLDDSKMKNFITCFKDLQFLVTFFSRLRPNHSGRYEASFPFLSLCGRERNFLRCEDRPVVFTHLLAPDSESPRLSYCGGGEALAIPFEPARLLPLAANGRLYHPAPERAGGVGLVRSSLAFELSACFEYGPESPTVPSHVHWQGLYSGPLSATSNPYNRSCIPRIGLLWSRQAGRQAQGARGPVRVRTHPPPLLQSSSRKHRGESLATGAGGASHQGPGLGEATASWWGSSEMTPGAPPVLLLLGLLLLPLLPGFPPRATGCPAACRCYSATVECGALRLRVVPPGIPPGTQTLFLQDNSIAHLEQGALAPLAALRHLYLHNNTLRALESGAFRAQPRLLELALTGNRLRGLRGGAFVGLVQLRVLYLAGNQLAKLLDFTFLHLPRLQELHLQENSIELLEDQALAGLSSLALLDLSRNQLGTISREALQPLSSLQVLRLTENPWRCDCALHWLGSWIKEGGRRLLSSRDKKITCAEPPRLALQSLLEVSGGSLICIPPSVNVEPPELTANLGEDLQVACQASGYPQPLVVWRKVPQPRDGKPQAQAQLEGGTSGLGGHATRDTGSGMLFLTNITLAHAGKYECEAANAGGKARVHFHLLVNASRQQSQQPPAPQGPATSPMGHEPRHEAGSMAFRALGLATQTAIAAAIALLALTALLLAAMICRRRRRRKKVPAPPGEGTLFVNDYSDGPCTFAQLEELRDERGHEMFVIDRSKPLFAEVPPEEAPEQNPPEGLSSGLRLPPRVAYEIHC</sequence>
<dbReference type="InterPro" id="IPR013783">
    <property type="entry name" value="Ig-like_fold"/>
</dbReference>
<evidence type="ECO:0000256" key="4">
    <source>
        <dbReference type="ARBA" id="ARBA00022737"/>
    </source>
</evidence>
<evidence type="ECO:0000256" key="8">
    <source>
        <dbReference type="SAM" id="SignalP"/>
    </source>
</evidence>
<evidence type="ECO:0000256" key="2">
    <source>
        <dbReference type="ARBA" id="ARBA00022614"/>
    </source>
</evidence>
<feature type="region of interest" description="Disordered" evidence="6">
    <location>
        <begin position="233"/>
        <end position="274"/>
    </location>
</feature>
<evidence type="ECO:0000313" key="10">
    <source>
        <dbReference type="Proteomes" id="UP000694915"/>
    </source>
</evidence>
<dbReference type="PROSITE" id="PS51450">
    <property type="entry name" value="LRR"/>
    <property type="match status" value="1"/>
</dbReference>
<keyword evidence="7" id="KW-1133">Transmembrane helix</keyword>
<feature type="signal peptide" evidence="8">
    <location>
        <begin position="1"/>
        <end position="23"/>
    </location>
</feature>
<keyword evidence="2" id="KW-0433">Leucine-rich repeat</keyword>
<gene>
    <name evidence="11" type="primary">Lrrc24</name>
</gene>
<feature type="transmembrane region" description="Helical" evidence="7">
    <location>
        <begin position="700"/>
        <end position="720"/>
    </location>
</feature>
<dbReference type="Pfam" id="PF13855">
    <property type="entry name" value="LRR_8"/>
    <property type="match status" value="2"/>
</dbReference>
<evidence type="ECO:0000313" key="11">
    <source>
        <dbReference type="RefSeq" id="XP_005354190.2"/>
    </source>
</evidence>
<dbReference type="PANTHER" id="PTHR31449:SF3">
    <property type="entry name" value="UPF0598 PROTEIN C8ORF82"/>
    <property type="match status" value="1"/>
</dbReference>
<proteinExistence type="inferred from homology"/>
<name>A0ABM0KWI3_MICOH</name>
<dbReference type="SMART" id="SM00082">
    <property type="entry name" value="LRRCT"/>
    <property type="match status" value="1"/>
</dbReference>
<keyword evidence="3 8" id="KW-0732">Signal</keyword>
<dbReference type="InterPro" id="IPR032675">
    <property type="entry name" value="LRR_dom_sf"/>
</dbReference>
<evidence type="ECO:0000259" key="9">
    <source>
        <dbReference type="PROSITE" id="PS50835"/>
    </source>
</evidence>
<feature type="chain" id="PRO_5046887877" evidence="8">
    <location>
        <begin position="24"/>
        <end position="807"/>
    </location>
</feature>
<evidence type="ECO:0000256" key="6">
    <source>
        <dbReference type="SAM" id="MobiDB-lite"/>
    </source>
</evidence>
<dbReference type="InterPro" id="IPR036179">
    <property type="entry name" value="Ig-like_dom_sf"/>
</dbReference>
<dbReference type="Pfam" id="PF14956">
    <property type="entry name" value="DUF4505"/>
    <property type="match status" value="1"/>
</dbReference>
<reference evidence="11" key="1">
    <citation type="submission" date="2025-08" db="UniProtKB">
        <authorList>
            <consortium name="RefSeq"/>
        </authorList>
    </citation>
    <scope>IDENTIFICATION</scope>
</reference>
<dbReference type="SUPFAM" id="SSF48726">
    <property type="entry name" value="Immunoglobulin"/>
    <property type="match status" value="1"/>
</dbReference>
<feature type="domain" description="Ig-like" evidence="9">
    <location>
        <begin position="554"/>
        <end position="651"/>
    </location>
</feature>
<dbReference type="Gene3D" id="2.60.40.10">
    <property type="entry name" value="Immunoglobulins"/>
    <property type="match status" value="1"/>
</dbReference>
<dbReference type="InterPro" id="IPR007110">
    <property type="entry name" value="Ig-like_dom"/>
</dbReference>
<evidence type="ECO:0000256" key="3">
    <source>
        <dbReference type="ARBA" id="ARBA00022729"/>
    </source>
</evidence>
<dbReference type="Gene3D" id="3.80.10.10">
    <property type="entry name" value="Ribonuclease Inhibitor"/>
    <property type="match status" value="2"/>
</dbReference>
<dbReference type="SMART" id="SM00408">
    <property type="entry name" value="IGc2"/>
    <property type="match status" value="1"/>
</dbReference>
<evidence type="ECO:0000256" key="1">
    <source>
        <dbReference type="ARBA" id="ARBA00006322"/>
    </source>
</evidence>
<feature type="compositionally biased region" description="Low complexity" evidence="6">
    <location>
        <begin position="659"/>
        <end position="676"/>
    </location>
</feature>
<keyword evidence="7" id="KW-0812">Transmembrane</keyword>
<dbReference type="InterPro" id="IPR003598">
    <property type="entry name" value="Ig_sub2"/>
</dbReference>
<dbReference type="InterPro" id="IPR028108">
    <property type="entry name" value="DUF4505"/>
</dbReference>
<dbReference type="InterPro" id="IPR001611">
    <property type="entry name" value="Leu-rich_rpt"/>
</dbReference>
<keyword evidence="7" id="KW-0472">Membrane</keyword>
<organism evidence="10 11">
    <name type="scientific">Microtus ochrogaster</name>
    <name type="common">Prairie vole</name>
    <dbReference type="NCBI Taxonomy" id="79684"/>
    <lineage>
        <taxon>Eukaryota</taxon>
        <taxon>Metazoa</taxon>
        <taxon>Chordata</taxon>
        <taxon>Craniata</taxon>
        <taxon>Vertebrata</taxon>
        <taxon>Euteleostomi</taxon>
        <taxon>Mammalia</taxon>
        <taxon>Eutheria</taxon>
        <taxon>Euarchontoglires</taxon>
        <taxon>Glires</taxon>
        <taxon>Rodentia</taxon>
        <taxon>Myomorpha</taxon>
        <taxon>Muroidea</taxon>
        <taxon>Cricetidae</taxon>
        <taxon>Arvicolinae</taxon>
        <taxon>Microtus</taxon>
    </lineage>
</organism>
<dbReference type="InterPro" id="IPR000483">
    <property type="entry name" value="Cys-rich_flank_reg_C"/>
</dbReference>
<evidence type="ECO:0000256" key="5">
    <source>
        <dbReference type="ARBA" id="ARBA00023157"/>
    </source>
</evidence>
<dbReference type="SMART" id="SM00369">
    <property type="entry name" value="LRR_TYP"/>
    <property type="match status" value="6"/>
</dbReference>
<dbReference type="PANTHER" id="PTHR31449">
    <property type="entry name" value="UPF0598 PROTEIN C8ORF82"/>
    <property type="match status" value="1"/>
</dbReference>
<keyword evidence="5" id="KW-1015">Disulfide bond</keyword>
<dbReference type="SMART" id="SM00409">
    <property type="entry name" value="IG"/>
    <property type="match status" value="1"/>
</dbReference>
<dbReference type="InterPro" id="IPR003599">
    <property type="entry name" value="Ig_sub"/>
</dbReference>
<protein>
    <submittedName>
        <fullName evidence="11">Leucine-rich repeat-containing protein 24</fullName>
    </submittedName>
</protein>
<comment type="similarity">
    <text evidence="1">Belongs to the UPF0598 family.</text>
</comment>
<accession>A0ABM0KWI3</accession>
<feature type="region of interest" description="Disordered" evidence="6">
    <location>
        <begin position="592"/>
        <end position="616"/>
    </location>
</feature>
<keyword evidence="4" id="KW-0677">Repeat</keyword>
<feature type="region of interest" description="Disordered" evidence="6">
    <location>
        <begin position="659"/>
        <end position="682"/>
    </location>
</feature>
<dbReference type="Pfam" id="PF13927">
    <property type="entry name" value="Ig_3"/>
    <property type="match status" value="1"/>
</dbReference>
<evidence type="ECO:0000256" key="7">
    <source>
        <dbReference type="SAM" id="Phobius"/>
    </source>
</evidence>
<dbReference type="InterPro" id="IPR003591">
    <property type="entry name" value="Leu-rich_rpt_typical-subtyp"/>
</dbReference>
<dbReference type="PROSITE" id="PS50835">
    <property type="entry name" value="IG_LIKE"/>
    <property type="match status" value="1"/>
</dbReference>
<dbReference type="RefSeq" id="XP_005354190.2">
    <property type="nucleotide sequence ID" value="XM_005354133.3"/>
</dbReference>
<feature type="compositionally biased region" description="Gly residues" evidence="6">
    <location>
        <begin position="264"/>
        <end position="274"/>
    </location>
</feature>
<dbReference type="SUPFAM" id="SSF52058">
    <property type="entry name" value="L domain-like"/>
    <property type="match status" value="1"/>
</dbReference>
<dbReference type="GeneID" id="101982388"/>